<dbReference type="HOGENOM" id="CLU_167732_0_0_1"/>
<sequence length="79" mass="9096">RSTTTDLLEVHANILPITLLLQNFCHRSITHISVLPKTHPLYNPIHRAAKYQVSTHRSSFHKLTKMYAIIPENIKTLNP</sequence>
<accession>A0A0D0B0C6</accession>
<reference evidence="2" key="2">
    <citation type="submission" date="2015-01" db="EMBL/GenBank/DDBJ databases">
        <title>Evolutionary Origins and Diversification of the Mycorrhizal Mutualists.</title>
        <authorList>
            <consortium name="DOE Joint Genome Institute"/>
            <consortium name="Mycorrhizal Genomics Consortium"/>
            <person name="Kohler A."/>
            <person name="Kuo A."/>
            <person name="Nagy L.G."/>
            <person name="Floudas D."/>
            <person name="Copeland A."/>
            <person name="Barry K.W."/>
            <person name="Cichocki N."/>
            <person name="Veneault-Fourrey C."/>
            <person name="LaButti K."/>
            <person name="Lindquist E.A."/>
            <person name="Lipzen A."/>
            <person name="Lundell T."/>
            <person name="Morin E."/>
            <person name="Murat C."/>
            <person name="Riley R."/>
            <person name="Ohm R."/>
            <person name="Sun H."/>
            <person name="Tunlid A."/>
            <person name="Henrissat B."/>
            <person name="Grigoriev I.V."/>
            <person name="Hibbett D.S."/>
            <person name="Martin F."/>
        </authorList>
    </citation>
    <scope>NUCLEOTIDE SEQUENCE [LARGE SCALE GENOMIC DNA]</scope>
    <source>
        <strain evidence="2">UH-Slu-Lm8-n1</strain>
    </source>
</reference>
<evidence type="ECO:0000313" key="2">
    <source>
        <dbReference type="Proteomes" id="UP000054485"/>
    </source>
</evidence>
<proteinExistence type="predicted"/>
<dbReference type="AlphaFoldDB" id="A0A0D0B0C6"/>
<feature type="non-terminal residue" evidence="1">
    <location>
        <position position="1"/>
    </location>
</feature>
<dbReference type="OrthoDB" id="3261222at2759"/>
<protein>
    <submittedName>
        <fullName evidence="1">Uncharacterized protein</fullName>
    </submittedName>
</protein>
<evidence type="ECO:0000313" key="1">
    <source>
        <dbReference type="EMBL" id="KIK37493.1"/>
    </source>
</evidence>
<feature type="non-terminal residue" evidence="1">
    <location>
        <position position="79"/>
    </location>
</feature>
<name>A0A0D0B0C6_9AGAM</name>
<keyword evidence="2" id="KW-1185">Reference proteome</keyword>
<gene>
    <name evidence="1" type="ORF">CY34DRAFT_33659</name>
</gene>
<dbReference type="Proteomes" id="UP000054485">
    <property type="component" value="Unassembled WGS sequence"/>
</dbReference>
<organism evidence="1 2">
    <name type="scientific">Suillus luteus UH-Slu-Lm8-n1</name>
    <dbReference type="NCBI Taxonomy" id="930992"/>
    <lineage>
        <taxon>Eukaryota</taxon>
        <taxon>Fungi</taxon>
        <taxon>Dikarya</taxon>
        <taxon>Basidiomycota</taxon>
        <taxon>Agaricomycotina</taxon>
        <taxon>Agaricomycetes</taxon>
        <taxon>Agaricomycetidae</taxon>
        <taxon>Boletales</taxon>
        <taxon>Suillineae</taxon>
        <taxon>Suillaceae</taxon>
        <taxon>Suillus</taxon>
    </lineage>
</organism>
<dbReference type="InParanoid" id="A0A0D0B0C6"/>
<dbReference type="EMBL" id="KN835447">
    <property type="protein sequence ID" value="KIK37493.1"/>
    <property type="molecule type" value="Genomic_DNA"/>
</dbReference>
<reference evidence="1 2" key="1">
    <citation type="submission" date="2014-04" db="EMBL/GenBank/DDBJ databases">
        <authorList>
            <consortium name="DOE Joint Genome Institute"/>
            <person name="Kuo A."/>
            <person name="Ruytinx J."/>
            <person name="Rineau F."/>
            <person name="Colpaert J."/>
            <person name="Kohler A."/>
            <person name="Nagy L.G."/>
            <person name="Floudas D."/>
            <person name="Copeland A."/>
            <person name="Barry K.W."/>
            <person name="Cichocki N."/>
            <person name="Veneault-Fourrey C."/>
            <person name="LaButti K."/>
            <person name="Lindquist E.A."/>
            <person name="Lipzen A."/>
            <person name="Lundell T."/>
            <person name="Morin E."/>
            <person name="Murat C."/>
            <person name="Sun H."/>
            <person name="Tunlid A."/>
            <person name="Henrissat B."/>
            <person name="Grigoriev I.V."/>
            <person name="Hibbett D.S."/>
            <person name="Martin F."/>
            <person name="Nordberg H.P."/>
            <person name="Cantor M.N."/>
            <person name="Hua S.X."/>
        </authorList>
    </citation>
    <scope>NUCLEOTIDE SEQUENCE [LARGE SCALE GENOMIC DNA]</scope>
    <source>
        <strain evidence="1 2">UH-Slu-Lm8-n1</strain>
    </source>
</reference>
<dbReference type="STRING" id="930992.A0A0D0B0C6"/>